<organism evidence="1">
    <name type="scientific">Tetraselmis chuii</name>
    <dbReference type="NCBI Taxonomy" id="63592"/>
    <lineage>
        <taxon>Eukaryota</taxon>
        <taxon>Viridiplantae</taxon>
        <taxon>Chlorophyta</taxon>
        <taxon>core chlorophytes</taxon>
        <taxon>Chlorodendrophyceae</taxon>
        <taxon>Chlorodendrales</taxon>
        <taxon>Chlorodendraceae</taxon>
        <taxon>Tetraselmis</taxon>
    </lineage>
</organism>
<gene>
    <name evidence="1" type="ORF">TCHU04912_LOCUS12850</name>
</gene>
<evidence type="ECO:0008006" key="2">
    <source>
        <dbReference type="Google" id="ProtNLM"/>
    </source>
</evidence>
<accession>A0A7S1X5V5</accession>
<dbReference type="SUPFAM" id="SSF53474">
    <property type="entry name" value="alpha/beta-Hydrolases"/>
    <property type="match status" value="1"/>
</dbReference>
<protein>
    <recommendedName>
        <fullName evidence="2">AB hydrolase-1 domain-containing protein</fullName>
    </recommendedName>
</protein>
<dbReference type="PANTHER" id="PTHR43689">
    <property type="entry name" value="HYDROLASE"/>
    <property type="match status" value="1"/>
</dbReference>
<dbReference type="EMBL" id="HBGG01024764">
    <property type="protein sequence ID" value="CAD9210611.1"/>
    <property type="molecule type" value="Transcribed_RNA"/>
</dbReference>
<sequence length="103" mass="11322">MKVSKLKTEVSTTELLQLFSEVADLPSLVIGGQQDSILPCRKVEAIHEHLPRSLLSLLPACGHLAHEECPRELLALLVPFVADAYSSRSLPSMAEELMMRTAI</sequence>
<reference evidence="1" key="1">
    <citation type="submission" date="2021-01" db="EMBL/GenBank/DDBJ databases">
        <authorList>
            <person name="Corre E."/>
            <person name="Pelletier E."/>
            <person name="Niang G."/>
            <person name="Scheremetjew M."/>
            <person name="Finn R."/>
            <person name="Kale V."/>
            <person name="Holt S."/>
            <person name="Cochrane G."/>
            <person name="Meng A."/>
            <person name="Brown T."/>
            <person name="Cohen L."/>
        </authorList>
    </citation>
    <scope>NUCLEOTIDE SEQUENCE</scope>
    <source>
        <strain evidence="1">PLY429</strain>
    </source>
</reference>
<dbReference type="PANTHER" id="PTHR43689:SF8">
    <property type="entry name" value="ALPHA_BETA-HYDROLASES SUPERFAMILY PROTEIN"/>
    <property type="match status" value="1"/>
</dbReference>
<proteinExistence type="predicted"/>
<evidence type="ECO:0000313" key="1">
    <source>
        <dbReference type="EMBL" id="CAD9210611.1"/>
    </source>
</evidence>
<dbReference type="Gene3D" id="3.40.50.1820">
    <property type="entry name" value="alpha/beta hydrolase"/>
    <property type="match status" value="1"/>
</dbReference>
<dbReference type="AlphaFoldDB" id="A0A7S1X5V5"/>
<name>A0A7S1X5V5_9CHLO</name>
<dbReference type="InterPro" id="IPR029058">
    <property type="entry name" value="AB_hydrolase_fold"/>
</dbReference>